<evidence type="ECO:0000256" key="2">
    <source>
        <dbReference type="ARBA" id="ARBA00022679"/>
    </source>
</evidence>
<evidence type="ECO:0000313" key="4">
    <source>
        <dbReference type="EMBL" id="GAA3854511.1"/>
    </source>
</evidence>
<gene>
    <name evidence="4" type="ORF">GCM10022207_17120</name>
</gene>
<evidence type="ECO:0000256" key="1">
    <source>
        <dbReference type="ARBA" id="ARBA00006383"/>
    </source>
</evidence>
<keyword evidence="5" id="KW-1185">Reference proteome</keyword>
<dbReference type="Proteomes" id="UP001501563">
    <property type="component" value="Unassembled WGS sequence"/>
</dbReference>
<dbReference type="PANTHER" id="PTHR11104">
    <property type="entry name" value="AMINOGLYCOSIDE N3-ACETYLTRANSFERASE"/>
    <property type="match status" value="1"/>
</dbReference>
<sequence length="254" mass="27467">MTGSHELGLLLKESGVRRSGVLMVHASLGGSGLRATEVRDALLDALGPDGTLVVPAFTQENSRTSRAYRALTAGMTEREQEQYRASMPAFDPGTTPCPAMGVLAECVRTSPGAVRSSHPQTSFAALGPLAAELVGGHDPQCLLGERSPLARLYDADAQILLLRVGFEVCTAFHLAEYRTTPPRPRRMYHCVVGEPGNWVSYEDTSLNDSDFAALGAELPPEVQARGELASRRVTLLDMRPAVDFVCARMSEYRH</sequence>
<name>A0ABP7JU50_9ACTN</name>
<protein>
    <submittedName>
        <fullName evidence="4">AAC(3) family N-acetyltransferase</fullName>
    </submittedName>
</protein>
<dbReference type="EMBL" id="BAAAZA010000004">
    <property type="protein sequence ID" value="GAA3854511.1"/>
    <property type="molecule type" value="Genomic_DNA"/>
</dbReference>
<dbReference type="RefSeq" id="WP_345547333.1">
    <property type="nucleotide sequence ID" value="NZ_BAAAZA010000004.1"/>
</dbReference>
<keyword evidence="2" id="KW-0808">Transferase</keyword>
<evidence type="ECO:0000313" key="5">
    <source>
        <dbReference type="Proteomes" id="UP001501563"/>
    </source>
</evidence>
<proteinExistence type="inferred from homology"/>
<accession>A0ABP7JU50</accession>
<dbReference type="InterPro" id="IPR028345">
    <property type="entry name" value="Antibiotic_NAT-like"/>
</dbReference>
<dbReference type="PANTHER" id="PTHR11104:SF0">
    <property type="entry name" value="SPBETA PROPHAGE-DERIVED AMINOGLYCOSIDE N(3')-ACETYLTRANSFERASE-LIKE PROTEIN YOKD"/>
    <property type="match status" value="1"/>
</dbReference>
<dbReference type="InterPro" id="IPR003679">
    <property type="entry name" value="Amioglycoside_AcTrfase"/>
</dbReference>
<evidence type="ECO:0000256" key="3">
    <source>
        <dbReference type="ARBA" id="ARBA00023315"/>
    </source>
</evidence>
<comment type="similarity">
    <text evidence="1">Belongs to the antibiotic N-acetyltransferase family.</text>
</comment>
<dbReference type="Pfam" id="PF02522">
    <property type="entry name" value="Antibiotic_NAT"/>
    <property type="match status" value="1"/>
</dbReference>
<organism evidence="4 5">
    <name type="scientific">Streptomyces lannensis</name>
    <dbReference type="NCBI Taxonomy" id="766498"/>
    <lineage>
        <taxon>Bacteria</taxon>
        <taxon>Bacillati</taxon>
        <taxon>Actinomycetota</taxon>
        <taxon>Actinomycetes</taxon>
        <taxon>Kitasatosporales</taxon>
        <taxon>Streptomycetaceae</taxon>
        <taxon>Streptomyces</taxon>
    </lineage>
</organism>
<keyword evidence="3" id="KW-0012">Acyltransferase</keyword>
<dbReference type="SUPFAM" id="SSF110710">
    <property type="entry name" value="TTHA0583/YokD-like"/>
    <property type="match status" value="1"/>
</dbReference>
<reference evidence="5" key="1">
    <citation type="journal article" date="2019" name="Int. J. Syst. Evol. Microbiol.">
        <title>The Global Catalogue of Microorganisms (GCM) 10K type strain sequencing project: providing services to taxonomists for standard genome sequencing and annotation.</title>
        <authorList>
            <consortium name="The Broad Institute Genomics Platform"/>
            <consortium name="The Broad Institute Genome Sequencing Center for Infectious Disease"/>
            <person name="Wu L."/>
            <person name="Ma J."/>
        </authorList>
    </citation>
    <scope>NUCLEOTIDE SEQUENCE [LARGE SCALE GENOMIC DNA]</scope>
    <source>
        <strain evidence="5">JCM 16578</strain>
    </source>
</reference>
<comment type="caution">
    <text evidence="4">The sequence shown here is derived from an EMBL/GenBank/DDBJ whole genome shotgun (WGS) entry which is preliminary data.</text>
</comment>